<evidence type="ECO:0000313" key="1">
    <source>
        <dbReference type="EMBL" id="GJS76523.1"/>
    </source>
</evidence>
<comment type="caution">
    <text evidence="1">The sequence shown here is derived from an EMBL/GenBank/DDBJ whole genome shotgun (WGS) entry which is preliminary data.</text>
</comment>
<reference evidence="1" key="2">
    <citation type="submission" date="2022-01" db="EMBL/GenBank/DDBJ databases">
        <authorList>
            <person name="Yamashiro T."/>
            <person name="Shiraishi A."/>
            <person name="Satake H."/>
            <person name="Nakayama K."/>
        </authorList>
    </citation>
    <scope>NUCLEOTIDE SEQUENCE</scope>
</reference>
<evidence type="ECO:0000313" key="2">
    <source>
        <dbReference type="Proteomes" id="UP001151760"/>
    </source>
</evidence>
<sequence length="71" mass="8122">MVSFLPLIEELVRAAGSDVTTDQLVVLFEREIAEDVGKIEEFRKLCIELRKICGNVELDKFMFPNEAMAFL</sequence>
<reference evidence="1" key="1">
    <citation type="journal article" date="2022" name="Int. J. Mol. Sci.">
        <title>Draft Genome of Tanacetum Coccineum: Genomic Comparison of Closely Related Tanacetum-Family Plants.</title>
        <authorList>
            <person name="Yamashiro T."/>
            <person name="Shiraishi A."/>
            <person name="Nakayama K."/>
            <person name="Satake H."/>
        </authorList>
    </citation>
    <scope>NUCLEOTIDE SEQUENCE</scope>
</reference>
<proteinExistence type="predicted"/>
<accession>A0ABQ4YH46</accession>
<name>A0ABQ4YH46_9ASTR</name>
<keyword evidence="2" id="KW-1185">Reference proteome</keyword>
<protein>
    <submittedName>
        <fullName evidence="1">Uncharacterized protein</fullName>
    </submittedName>
</protein>
<gene>
    <name evidence="1" type="ORF">Tco_0726404</name>
</gene>
<dbReference type="EMBL" id="BQNB010010381">
    <property type="protein sequence ID" value="GJS76523.1"/>
    <property type="molecule type" value="Genomic_DNA"/>
</dbReference>
<organism evidence="1 2">
    <name type="scientific">Tanacetum coccineum</name>
    <dbReference type="NCBI Taxonomy" id="301880"/>
    <lineage>
        <taxon>Eukaryota</taxon>
        <taxon>Viridiplantae</taxon>
        <taxon>Streptophyta</taxon>
        <taxon>Embryophyta</taxon>
        <taxon>Tracheophyta</taxon>
        <taxon>Spermatophyta</taxon>
        <taxon>Magnoliopsida</taxon>
        <taxon>eudicotyledons</taxon>
        <taxon>Gunneridae</taxon>
        <taxon>Pentapetalae</taxon>
        <taxon>asterids</taxon>
        <taxon>campanulids</taxon>
        <taxon>Asterales</taxon>
        <taxon>Asteraceae</taxon>
        <taxon>Asteroideae</taxon>
        <taxon>Anthemideae</taxon>
        <taxon>Anthemidinae</taxon>
        <taxon>Tanacetum</taxon>
    </lineage>
</organism>
<dbReference type="Proteomes" id="UP001151760">
    <property type="component" value="Unassembled WGS sequence"/>
</dbReference>